<accession>A0A0A9BFT5</accession>
<reference evidence="1" key="1">
    <citation type="submission" date="2014-09" db="EMBL/GenBank/DDBJ databases">
        <authorList>
            <person name="Magalhaes I.L.F."/>
            <person name="Oliveira U."/>
            <person name="Santos F.R."/>
            <person name="Vidigal T.H.D.A."/>
            <person name="Brescovit A.D."/>
            <person name="Santos A.J."/>
        </authorList>
    </citation>
    <scope>NUCLEOTIDE SEQUENCE</scope>
    <source>
        <tissue evidence="1">Shoot tissue taken approximately 20 cm above the soil surface</tissue>
    </source>
</reference>
<name>A0A0A9BFT5_ARUDO</name>
<organism evidence="1">
    <name type="scientific">Arundo donax</name>
    <name type="common">Giant reed</name>
    <name type="synonym">Donax arundinaceus</name>
    <dbReference type="NCBI Taxonomy" id="35708"/>
    <lineage>
        <taxon>Eukaryota</taxon>
        <taxon>Viridiplantae</taxon>
        <taxon>Streptophyta</taxon>
        <taxon>Embryophyta</taxon>
        <taxon>Tracheophyta</taxon>
        <taxon>Spermatophyta</taxon>
        <taxon>Magnoliopsida</taxon>
        <taxon>Liliopsida</taxon>
        <taxon>Poales</taxon>
        <taxon>Poaceae</taxon>
        <taxon>PACMAD clade</taxon>
        <taxon>Arundinoideae</taxon>
        <taxon>Arundineae</taxon>
        <taxon>Arundo</taxon>
    </lineage>
</organism>
<reference evidence="1" key="2">
    <citation type="journal article" date="2015" name="Data Brief">
        <title>Shoot transcriptome of the giant reed, Arundo donax.</title>
        <authorList>
            <person name="Barrero R.A."/>
            <person name="Guerrero F.D."/>
            <person name="Moolhuijzen P."/>
            <person name="Goolsby J.A."/>
            <person name="Tidwell J."/>
            <person name="Bellgard S.E."/>
            <person name="Bellgard M.I."/>
        </authorList>
    </citation>
    <scope>NUCLEOTIDE SEQUENCE</scope>
    <source>
        <tissue evidence="1">Shoot tissue taken approximately 20 cm above the soil surface</tissue>
    </source>
</reference>
<proteinExistence type="predicted"/>
<protein>
    <submittedName>
        <fullName evidence="1">Uncharacterized protein</fullName>
    </submittedName>
</protein>
<dbReference type="EMBL" id="GBRH01235699">
    <property type="protein sequence ID" value="JAD62196.1"/>
    <property type="molecule type" value="Transcribed_RNA"/>
</dbReference>
<dbReference type="AlphaFoldDB" id="A0A0A9BFT5"/>
<evidence type="ECO:0000313" key="1">
    <source>
        <dbReference type="EMBL" id="JAD62196.1"/>
    </source>
</evidence>
<sequence>MSPSQSNASLSLPPLQHTLINVPYVELSGATPQECISCHSLRTRSHLLACPTVQSTTL</sequence>